<comment type="caution">
    <text evidence="2">The sequence shown here is derived from an EMBL/GenBank/DDBJ whole genome shotgun (WGS) entry which is preliminary data.</text>
</comment>
<dbReference type="OrthoDB" id="5597489at2759"/>
<dbReference type="PANTHER" id="PTHR37846:SF1">
    <property type="entry name" value="DEACETYLASE-LIKE PROTEIN"/>
    <property type="match status" value="1"/>
</dbReference>
<dbReference type="GeneID" id="63837770"/>
<dbReference type="AlphaFoldDB" id="A0A9P4Y294"/>
<dbReference type="RefSeq" id="XP_040776182.1">
    <property type="nucleotide sequence ID" value="XM_040920641.1"/>
</dbReference>
<gene>
    <name evidence="2" type="ORF">M406DRAFT_331529</name>
</gene>
<name>A0A9P4Y294_CRYP1</name>
<reference evidence="2" key="1">
    <citation type="journal article" date="2020" name="Phytopathology">
        <title>Genome sequence of the chestnut blight fungus Cryphonectria parasitica EP155: A fundamental resource for an archetypical invasive plant pathogen.</title>
        <authorList>
            <person name="Crouch J.A."/>
            <person name="Dawe A."/>
            <person name="Aerts A."/>
            <person name="Barry K."/>
            <person name="Churchill A.C.L."/>
            <person name="Grimwood J."/>
            <person name="Hillman B."/>
            <person name="Milgroom M.G."/>
            <person name="Pangilinan J."/>
            <person name="Smith M."/>
            <person name="Salamov A."/>
            <person name="Schmutz J."/>
            <person name="Yadav J."/>
            <person name="Grigoriev I.V."/>
            <person name="Nuss D."/>
        </authorList>
    </citation>
    <scope>NUCLEOTIDE SEQUENCE</scope>
    <source>
        <strain evidence="2">EP155</strain>
    </source>
</reference>
<feature type="region of interest" description="Disordered" evidence="1">
    <location>
        <begin position="42"/>
        <end position="79"/>
    </location>
</feature>
<protein>
    <submittedName>
        <fullName evidence="2">Uncharacterized protein</fullName>
    </submittedName>
</protein>
<dbReference type="EMBL" id="MU032348">
    <property type="protein sequence ID" value="KAF3765221.1"/>
    <property type="molecule type" value="Genomic_DNA"/>
</dbReference>
<evidence type="ECO:0000256" key="1">
    <source>
        <dbReference type="SAM" id="MobiDB-lite"/>
    </source>
</evidence>
<feature type="compositionally biased region" description="Basic and acidic residues" evidence="1">
    <location>
        <begin position="9"/>
        <end position="23"/>
    </location>
</feature>
<evidence type="ECO:0000313" key="2">
    <source>
        <dbReference type="EMBL" id="KAF3765221.1"/>
    </source>
</evidence>
<dbReference type="PANTHER" id="PTHR37846">
    <property type="entry name" value="YALI0B21296P"/>
    <property type="match status" value="1"/>
</dbReference>
<keyword evidence="3" id="KW-1185">Reference proteome</keyword>
<dbReference type="Proteomes" id="UP000803844">
    <property type="component" value="Unassembled WGS sequence"/>
</dbReference>
<sequence>MARQRKEKKAKDIKLRQPDRSAPTDKTLLQIAEERNLFNMADQQQLKNNKTKVAVGEQKEGRQMKAEGGEEEGDSDNVLPPSADRFMETILYAVCLAMLHFTLDYLVQHQYAMEIEMHKIITRAIQALSSPPSSTLSIRMLPTPPSSPASQRGFTTPYARPSSSSPAWHLVAT</sequence>
<feature type="region of interest" description="Disordered" evidence="1">
    <location>
        <begin position="1"/>
        <end position="26"/>
    </location>
</feature>
<accession>A0A9P4Y294</accession>
<organism evidence="2 3">
    <name type="scientific">Cryphonectria parasitica (strain ATCC 38755 / EP155)</name>
    <dbReference type="NCBI Taxonomy" id="660469"/>
    <lineage>
        <taxon>Eukaryota</taxon>
        <taxon>Fungi</taxon>
        <taxon>Dikarya</taxon>
        <taxon>Ascomycota</taxon>
        <taxon>Pezizomycotina</taxon>
        <taxon>Sordariomycetes</taxon>
        <taxon>Sordariomycetidae</taxon>
        <taxon>Diaporthales</taxon>
        <taxon>Cryphonectriaceae</taxon>
        <taxon>Cryphonectria-Endothia species complex</taxon>
        <taxon>Cryphonectria</taxon>
    </lineage>
</organism>
<feature type="region of interest" description="Disordered" evidence="1">
    <location>
        <begin position="142"/>
        <end position="173"/>
    </location>
</feature>
<proteinExistence type="predicted"/>
<evidence type="ECO:0000313" key="3">
    <source>
        <dbReference type="Proteomes" id="UP000803844"/>
    </source>
</evidence>
<feature type="compositionally biased region" description="Basic and acidic residues" evidence="1">
    <location>
        <begin position="57"/>
        <end position="68"/>
    </location>
</feature>